<name>A0A6C0J5A9_9ZZZZ</name>
<feature type="compositionally biased region" description="Low complexity" evidence="1">
    <location>
        <begin position="113"/>
        <end position="123"/>
    </location>
</feature>
<feature type="region of interest" description="Disordered" evidence="1">
    <location>
        <begin position="108"/>
        <end position="129"/>
    </location>
</feature>
<evidence type="ECO:0000313" key="2">
    <source>
        <dbReference type="EMBL" id="QHT99885.1"/>
    </source>
</evidence>
<reference evidence="2" key="1">
    <citation type="journal article" date="2020" name="Nature">
        <title>Giant virus diversity and host interactions through global metagenomics.</title>
        <authorList>
            <person name="Schulz F."/>
            <person name="Roux S."/>
            <person name="Paez-Espino D."/>
            <person name="Jungbluth S."/>
            <person name="Walsh D.A."/>
            <person name="Denef V.J."/>
            <person name="McMahon K.D."/>
            <person name="Konstantinidis K.T."/>
            <person name="Eloe-Fadrosh E.A."/>
            <person name="Kyrpides N.C."/>
            <person name="Woyke T."/>
        </authorList>
    </citation>
    <scope>NUCLEOTIDE SEQUENCE</scope>
    <source>
        <strain evidence="2">GVMAG-M-3300025778-1</strain>
    </source>
</reference>
<dbReference type="AlphaFoldDB" id="A0A6C0J5A9"/>
<protein>
    <submittedName>
        <fullName evidence="2">Uncharacterized protein</fullName>
    </submittedName>
</protein>
<evidence type="ECO:0000256" key="1">
    <source>
        <dbReference type="SAM" id="MobiDB-lite"/>
    </source>
</evidence>
<proteinExistence type="predicted"/>
<accession>A0A6C0J5A9</accession>
<sequence length="129" mass="14311">MSCVTSLNQAEDKTWVGRTEDRRTVTFDNLKQYKAYVQSIDKCQPVQAWSPGQNTTETGFKEFTPRDSLNQAKYDAMSVTWQGTDSSDAAIARGEYSLDTAADTRKQLREQKPAPVAAVQPAPTSCVVQ</sequence>
<dbReference type="EMBL" id="MN740318">
    <property type="protein sequence ID" value="QHT99885.1"/>
    <property type="molecule type" value="Genomic_DNA"/>
</dbReference>
<organism evidence="2">
    <name type="scientific">viral metagenome</name>
    <dbReference type="NCBI Taxonomy" id="1070528"/>
    <lineage>
        <taxon>unclassified sequences</taxon>
        <taxon>metagenomes</taxon>
        <taxon>organismal metagenomes</taxon>
    </lineage>
</organism>